<reference evidence="1" key="1">
    <citation type="submission" date="2023-04" db="EMBL/GenBank/DDBJ databases">
        <title>Draft Genome sequencing of Naganishia species isolated from polar environments using Oxford Nanopore Technology.</title>
        <authorList>
            <person name="Leo P."/>
            <person name="Venkateswaran K."/>
        </authorList>
    </citation>
    <scope>NUCLEOTIDE SEQUENCE</scope>
    <source>
        <strain evidence="1">MNA-CCFEE 5262</strain>
    </source>
</reference>
<accession>A0ACC2W5B9</accession>
<evidence type="ECO:0000313" key="2">
    <source>
        <dbReference type="Proteomes" id="UP001230649"/>
    </source>
</evidence>
<sequence>MNASDTSGVPRDHEQVNGAHLGLRRENASNVLRPSAYQSDPRSNGRPQLPGYNTQSQVPMTNHHPEASSSSDLPPAYDGTDGKSSAYYNLGKGSVPGVPMQFATQRSSSGRSLPVPPGQSQSFAASAQLGGEGSSSGLRNTSGPRPLPVRPGMQAPVDSFQSGSARDASSNGNADMAQAPKPRKPLPTTPGFAATPQSAQYAPSQSQQIPPPLSSPPATVYPNGQQIFPSVPFMSPGSSVANSLPIMPPPASPLPTMQMFPPAYMYNMPPMGMPGADAGMYQSLPPAMGMNLGMGMMSYPSYYPPGYMPPGWNPAPPAAPAGTMLSQAQAAPMVSPPYTQDVALSIGVAPTRRPAPISVSDANAVDYRDPDNLTPKPFMQNNMASDDGHQGYFPHSQNIGAQAATGTSVVRPQNGDGRNLAADSPFADPTQQAATPLYEMARHQTTRKGRGMEYLQSLAVSQGASQPGNTEVTQHTQWPSANPASQQDVVHSNGVATEPSPSPPVEMPAPYPNHSHSQTHRESTISIPHTIQSLGEGPSHVCERLARVPSLAPSWISHAREGGRPPARWVQNKLFLHQSHAEGREGDELDPDFTGDSYWDGDMDGDGMYRDEEEDSVEEENEMNFFMPSLESHVAVQLRDRVERNTHIKGGISWPASFTGRDGVVDWDDKPLRDAMDDVYQFNEIDGAGAMAYELPTGVQIMVTKCYSPSCVADKGCYSPRCPYNINPDSYLKIERKASAATINTVTQQEQERERFQSSLDESVLSTLSESERKRQLIIHQAVIAEEQYKADLEALETRNHELKFVDQLYISPLRLADPPVIRSLKDLEELINGIFGNILELREANTRILDFFLIRKREEGGLLSTVGDIFLSAAADFRNLYPEYIGGLPKAEERLKIELNQNANFRAFVETVRQNARRDHDNRRLDLKHLMTRPSTQLNRYPPILEAILAETSPESPDALFLSEAIKAIRNLTYAAQLKLWQGTTGRTEHVPNADPLLKKESKDQSGDKNWHEFVSKEDLEAMPEKEKKLQEQIWELIKSEMQYVADLRAVDNVFVDGLRGADEPIVDRFRLPEFEADVFHNFGSLRMIHEELLRNLHARQEEQHPTMGPISDLIYDAALKWGDAYQEYASNLPKALFAIDEEKKNNPKFVAFLEKCISTPGTNRQGFQHFINRPVHKLPRLKMQLESILSTLEKLEYYDHTDAITLPQVVELIGIQGRTINKAVKEMEPKVKSLDLLNPSRELIHEGKLYRHSDTTLNTTWSELSAFLFDNYFVLCKTDKSSKVTSSGIARHYINRRPVPVELIILNSFESSGQTRAVGFLKGIRGDRHEGASGGKDAPDSRTVFPFSYTIIGSGSAAGQYTLWADSEQSRQEWKEKFQHAKALRSAEIEANTIFEMLPLSLDTFFVSHSYGSTVQRVEATQPFTGPVTCSAPFKTLDGRELVAIGCQEGVWIGLRSDPRSLRKVLHLRAVTQCAVLESFSLFLVLSSKTLLAYPLEALVPSLNPGAPAPRGHQKLSDKHEVQYFTCGNISGRTLVIYLRKKGLDSVFKCLEPVSGKDSDEGRNRRPFGNLMLNAKSDWFRVYKDFGISAEAYNVTFLRSRIILSCSKGFQIMDLAQSSSAEFPVFDNAKLKSDSNLASLRERCNNGARPLGIFRATDNEFLLCYDTFAFYATRQGYPCRDLKPIDFEGRPESAAFHPPYLLLFSASFIEIRHISDCRLVQIVNAKDVKCTWQCGDTATLPIPGPDGYDERRMPMEPRIHISKRSDTHAGQRRGAAIGLDVFELCPTSILSNPAREPNSDSMYFPPAPTVQYANGGGPSSQYGYRPWG</sequence>
<gene>
    <name evidence="1" type="ORF">QFC20_003922</name>
</gene>
<organism evidence="1 2">
    <name type="scientific">Naganishia adeliensis</name>
    <dbReference type="NCBI Taxonomy" id="92952"/>
    <lineage>
        <taxon>Eukaryota</taxon>
        <taxon>Fungi</taxon>
        <taxon>Dikarya</taxon>
        <taxon>Basidiomycota</taxon>
        <taxon>Agaricomycotina</taxon>
        <taxon>Tremellomycetes</taxon>
        <taxon>Filobasidiales</taxon>
        <taxon>Filobasidiaceae</taxon>
        <taxon>Naganishia</taxon>
    </lineage>
</organism>
<dbReference type="Proteomes" id="UP001230649">
    <property type="component" value="Unassembled WGS sequence"/>
</dbReference>
<proteinExistence type="predicted"/>
<keyword evidence="2" id="KW-1185">Reference proteome</keyword>
<evidence type="ECO:0000313" key="1">
    <source>
        <dbReference type="EMBL" id="KAJ9106913.1"/>
    </source>
</evidence>
<dbReference type="EMBL" id="JASBWS010000040">
    <property type="protein sequence ID" value="KAJ9106913.1"/>
    <property type="molecule type" value="Genomic_DNA"/>
</dbReference>
<name>A0ACC2W5B9_9TREE</name>
<comment type="caution">
    <text evidence="1">The sequence shown here is derived from an EMBL/GenBank/DDBJ whole genome shotgun (WGS) entry which is preliminary data.</text>
</comment>
<protein>
    <submittedName>
        <fullName evidence="1">Uncharacterized protein</fullName>
    </submittedName>
</protein>